<sequence length="61" mass="6714">MSTITANSISEAKELITCGKYKEIILNFDIDADSFFTLASAPHDIKITLTDRNNHAAELAE</sequence>
<dbReference type="Proteomes" id="UP000607331">
    <property type="component" value="Unassembled WGS sequence"/>
</dbReference>
<dbReference type="RefSeq" id="WP_185668348.1">
    <property type="nucleotide sequence ID" value="NZ_CP162271.1"/>
</dbReference>
<evidence type="ECO:0000313" key="2">
    <source>
        <dbReference type="Proteomes" id="UP000607331"/>
    </source>
</evidence>
<dbReference type="EMBL" id="JABBJF010000011">
    <property type="protein sequence ID" value="MBC1186724.1"/>
    <property type="molecule type" value="Genomic_DNA"/>
</dbReference>
<keyword evidence="2" id="KW-1185">Reference proteome</keyword>
<proteinExistence type="predicted"/>
<accession>A0ABR6RUK8</accession>
<protein>
    <submittedName>
        <fullName evidence="1">Uncharacterized protein</fullName>
    </submittedName>
</protein>
<evidence type="ECO:0000313" key="1">
    <source>
        <dbReference type="EMBL" id="MBC1186724.1"/>
    </source>
</evidence>
<name>A0ABR6RUK8_9ENTR</name>
<dbReference type="GeneID" id="98390132"/>
<reference evidence="1 2" key="1">
    <citation type="submission" date="2020-04" db="EMBL/GenBank/DDBJ databases">
        <title>The draft genome of Kluyvera sichuanensis strain SCKS090646.</title>
        <authorList>
            <person name="Wei L."/>
            <person name="Liu L."/>
            <person name="Feng Y."/>
            <person name="Zong Z."/>
        </authorList>
    </citation>
    <scope>NUCLEOTIDE SEQUENCE [LARGE SCALE GENOMIC DNA]</scope>
    <source>
        <strain evidence="1 2">090646</strain>
    </source>
</reference>
<organism evidence="1 2">
    <name type="scientific">Kluyvera sichuanensis</name>
    <dbReference type="NCBI Taxonomy" id="2725494"/>
    <lineage>
        <taxon>Bacteria</taxon>
        <taxon>Pseudomonadati</taxon>
        <taxon>Pseudomonadota</taxon>
        <taxon>Gammaproteobacteria</taxon>
        <taxon>Enterobacterales</taxon>
        <taxon>Enterobacteriaceae</taxon>
        <taxon>Kluyvera</taxon>
    </lineage>
</organism>
<comment type="caution">
    <text evidence="1">The sequence shown here is derived from an EMBL/GenBank/DDBJ whole genome shotgun (WGS) entry which is preliminary data.</text>
</comment>
<gene>
    <name evidence="1" type="ORF">HII27_13490</name>
</gene>